<dbReference type="RefSeq" id="WP_109654436.1">
    <property type="nucleotide sequence ID" value="NZ_JACWLN010000012.1"/>
</dbReference>
<dbReference type="GO" id="GO:0006313">
    <property type="term" value="P:DNA transposition"/>
    <property type="evidence" value="ECO:0007669"/>
    <property type="project" value="InterPro"/>
</dbReference>
<proteinExistence type="predicted"/>
<dbReference type="PANTHER" id="PTHR33055">
    <property type="entry name" value="TRANSPOSASE FOR INSERTION SEQUENCE ELEMENT IS1111A"/>
    <property type="match status" value="1"/>
</dbReference>
<sequence>MEKQLKQSLGIDVSKLNLSLSLGFLSERLVKEFKSHPDVSNEEPGYRELLKWLKKSVDSTVDLLIVMEATGVYHQGIAHYLHGKGYAVCVMQSGRVKRYAQSLDQRSKTDALDSRMLSMLGLERSIRLWQPPSKELQQLKALSRERSSLLKDRTIETNRQGAISSSVYSNAKALKRHKNRLKLLECQIALIEKEMQELISKNEVLKQKIGFLMSIPGISFISAATVIGETLGFESIVNAKQLASYAGYDIVLRESGNFKGKTRISKRGNSHIRAALHMPSMTCVRCNPTLKHFYNRLKPNKAKPLVALIAVQRKLLILMYTLWKNEEVYDAGFETKKQQKNETLAARDNSLINQPIS</sequence>
<dbReference type="NCBIfam" id="NF033542">
    <property type="entry name" value="transpos_IS110"/>
    <property type="match status" value="1"/>
</dbReference>
<evidence type="ECO:0000256" key="1">
    <source>
        <dbReference type="SAM" id="Coils"/>
    </source>
</evidence>
<keyword evidence="1" id="KW-0175">Coiled coil</keyword>
<evidence type="ECO:0000259" key="2">
    <source>
        <dbReference type="Pfam" id="PF01548"/>
    </source>
</evidence>
<feature type="domain" description="Transposase IS110-like N-terminal" evidence="2">
    <location>
        <begin position="9"/>
        <end position="159"/>
    </location>
</feature>
<feature type="coiled-coil region" evidence="1">
    <location>
        <begin position="174"/>
        <end position="208"/>
    </location>
</feature>
<evidence type="ECO:0000313" key="4">
    <source>
        <dbReference type="EMBL" id="MBD1262562.1"/>
    </source>
</evidence>
<dbReference type="EMBL" id="JACWLN010000012">
    <property type="protein sequence ID" value="MBD1262562.1"/>
    <property type="molecule type" value="Genomic_DNA"/>
</dbReference>
<evidence type="ECO:0000259" key="3">
    <source>
        <dbReference type="Pfam" id="PF02371"/>
    </source>
</evidence>
<gene>
    <name evidence="4" type="ORF">HZY62_18330</name>
    <name evidence="5" type="ORF">LX92_04043</name>
</gene>
<dbReference type="GO" id="GO:0004803">
    <property type="term" value="F:transposase activity"/>
    <property type="evidence" value="ECO:0007669"/>
    <property type="project" value="InterPro"/>
</dbReference>
<reference evidence="5 6" key="1">
    <citation type="submission" date="2018-05" db="EMBL/GenBank/DDBJ databases">
        <title>Genomic Encyclopedia of Archaeal and Bacterial Type Strains, Phase II (KMG-II): from individual species to whole genera.</title>
        <authorList>
            <person name="Goeker M."/>
        </authorList>
    </citation>
    <scope>NUCLEOTIDE SEQUENCE [LARGE SCALE GENOMIC DNA]</scope>
    <source>
        <strain evidence="5 6">DSM 23514</strain>
    </source>
</reference>
<comment type="caution">
    <text evidence="5">The sequence shown here is derived from an EMBL/GenBank/DDBJ whole genome shotgun (WGS) entry which is preliminary data.</text>
</comment>
<name>A0A316DV70_9FLAO</name>
<feature type="domain" description="Transposase IS116/IS110/IS902 C-terminal" evidence="3">
    <location>
        <begin position="212"/>
        <end position="294"/>
    </location>
</feature>
<protein>
    <submittedName>
        <fullName evidence="4 5">Transposase</fullName>
    </submittedName>
</protein>
<keyword evidence="7" id="KW-1185">Reference proteome</keyword>
<dbReference type="InterPro" id="IPR002525">
    <property type="entry name" value="Transp_IS110-like_N"/>
</dbReference>
<dbReference type="EMBL" id="QGGQ01000013">
    <property type="protein sequence ID" value="PWK21242.1"/>
    <property type="molecule type" value="Genomic_DNA"/>
</dbReference>
<dbReference type="OrthoDB" id="964423at2"/>
<dbReference type="GO" id="GO:0003677">
    <property type="term" value="F:DNA binding"/>
    <property type="evidence" value="ECO:0007669"/>
    <property type="project" value="InterPro"/>
</dbReference>
<dbReference type="Pfam" id="PF02371">
    <property type="entry name" value="Transposase_20"/>
    <property type="match status" value="1"/>
</dbReference>
<reference evidence="4 7" key="2">
    <citation type="submission" date="2020-07" db="EMBL/GenBank/DDBJ databases">
        <title>The draft genome sequence of Maribacter polysiphoniae KCTC 22021.</title>
        <authorList>
            <person name="Mu L."/>
        </authorList>
    </citation>
    <scope>NUCLEOTIDE SEQUENCE [LARGE SCALE GENOMIC DNA]</scope>
    <source>
        <strain evidence="4 7">KCTC 22021</strain>
    </source>
</reference>
<evidence type="ECO:0000313" key="6">
    <source>
        <dbReference type="Proteomes" id="UP000245667"/>
    </source>
</evidence>
<accession>A0A316DV70</accession>
<dbReference type="PANTHER" id="PTHR33055:SF3">
    <property type="entry name" value="PUTATIVE TRANSPOSASE FOR IS117-RELATED"/>
    <property type="match status" value="1"/>
</dbReference>
<evidence type="ECO:0000313" key="7">
    <source>
        <dbReference type="Proteomes" id="UP000651837"/>
    </source>
</evidence>
<dbReference type="InterPro" id="IPR003346">
    <property type="entry name" value="Transposase_20"/>
</dbReference>
<dbReference type="Pfam" id="PF01548">
    <property type="entry name" value="DEDD_Tnp_IS110"/>
    <property type="match status" value="1"/>
</dbReference>
<dbReference type="Proteomes" id="UP000245667">
    <property type="component" value="Unassembled WGS sequence"/>
</dbReference>
<organism evidence="5 6">
    <name type="scientific">Maribacter polysiphoniae</name>
    <dbReference type="NCBI Taxonomy" id="429344"/>
    <lineage>
        <taxon>Bacteria</taxon>
        <taxon>Pseudomonadati</taxon>
        <taxon>Bacteroidota</taxon>
        <taxon>Flavobacteriia</taxon>
        <taxon>Flavobacteriales</taxon>
        <taxon>Flavobacteriaceae</taxon>
        <taxon>Maribacter</taxon>
    </lineage>
</organism>
<dbReference type="AlphaFoldDB" id="A0A316DV70"/>
<dbReference type="Proteomes" id="UP000651837">
    <property type="component" value="Unassembled WGS sequence"/>
</dbReference>
<dbReference type="InterPro" id="IPR047650">
    <property type="entry name" value="Transpos_IS110"/>
</dbReference>
<evidence type="ECO:0000313" key="5">
    <source>
        <dbReference type="EMBL" id="PWK21242.1"/>
    </source>
</evidence>